<feature type="region of interest" description="Disordered" evidence="1">
    <location>
        <begin position="119"/>
        <end position="139"/>
    </location>
</feature>
<accession>A0ABR1Q5R9</accession>
<proteinExistence type="predicted"/>
<dbReference type="Proteomes" id="UP001391051">
    <property type="component" value="Unassembled WGS sequence"/>
</dbReference>
<feature type="compositionally biased region" description="Basic and acidic residues" evidence="1">
    <location>
        <begin position="125"/>
        <end position="139"/>
    </location>
</feature>
<keyword evidence="3" id="KW-1185">Reference proteome</keyword>
<sequence>MQQLHNEFVLGLLLIQSPQQQQGQQNQFMPQKQNVPQLHQQQHQSFPQRQKHQTDMLQQFLQHERLQQAQRNHFVLQLLQQQHQQNQPFCQKITSGVDGTGSALVAAACSWRQGCVSDADDEDDVNHVSTEETKLVEDR</sequence>
<evidence type="ECO:0000256" key="1">
    <source>
        <dbReference type="SAM" id="MobiDB-lite"/>
    </source>
</evidence>
<gene>
    <name evidence="2" type="ORF">PG986_008756</name>
</gene>
<dbReference type="RefSeq" id="XP_066697376.1">
    <property type="nucleotide sequence ID" value="XM_066844978.1"/>
</dbReference>
<dbReference type="EMBL" id="JAQQWE010000006">
    <property type="protein sequence ID" value="KAK7947870.1"/>
    <property type="molecule type" value="Genomic_DNA"/>
</dbReference>
<organism evidence="2 3">
    <name type="scientific">Apiospora aurea</name>
    <dbReference type="NCBI Taxonomy" id="335848"/>
    <lineage>
        <taxon>Eukaryota</taxon>
        <taxon>Fungi</taxon>
        <taxon>Dikarya</taxon>
        <taxon>Ascomycota</taxon>
        <taxon>Pezizomycotina</taxon>
        <taxon>Sordariomycetes</taxon>
        <taxon>Xylariomycetidae</taxon>
        <taxon>Amphisphaeriales</taxon>
        <taxon>Apiosporaceae</taxon>
        <taxon>Apiospora</taxon>
    </lineage>
</organism>
<comment type="caution">
    <text evidence="2">The sequence shown here is derived from an EMBL/GenBank/DDBJ whole genome shotgun (WGS) entry which is preliminary data.</text>
</comment>
<reference evidence="2 3" key="1">
    <citation type="submission" date="2023-01" db="EMBL/GenBank/DDBJ databases">
        <title>Analysis of 21 Apiospora genomes using comparative genomics revels a genus with tremendous synthesis potential of carbohydrate active enzymes and secondary metabolites.</title>
        <authorList>
            <person name="Sorensen T."/>
        </authorList>
    </citation>
    <scope>NUCLEOTIDE SEQUENCE [LARGE SCALE GENOMIC DNA]</scope>
    <source>
        <strain evidence="2 3">CBS 24483</strain>
    </source>
</reference>
<evidence type="ECO:0000313" key="2">
    <source>
        <dbReference type="EMBL" id="KAK7947870.1"/>
    </source>
</evidence>
<protein>
    <submittedName>
        <fullName evidence="2">Uncharacterized protein</fullName>
    </submittedName>
</protein>
<dbReference type="GeneID" id="92078040"/>
<name>A0ABR1Q5R9_9PEZI</name>
<evidence type="ECO:0000313" key="3">
    <source>
        <dbReference type="Proteomes" id="UP001391051"/>
    </source>
</evidence>